<evidence type="ECO:0000313" key="4">
    <source>
        <dbReference type="EMBL" id="SHG79881.1"/>
    </source>
</evidence>
<dbReference type="InterPro" id="IPR011006">
    <property type="entry name" value="CheY-like_superfamily"/>
</dbReference>
<dbReference type="Pfam" id="PF00072">
    <property type="entry name" value="Response_reg"/>
    <property type="match status" value="1"/>
</dbReference>
<evidence type="ECO:0000259" key="2">
    <source>
        <dbReference type="PROSITE" id="PS50110"/>
    </source>
</evidence>
<dbReference type="InterPro" id="IPR052340">
    <property type="entry name" value="RNase_Y/CdgJ"/>
</dbReference>
<feature type="domain" description="HDOD" evidence="3">
    <location>
        <begin position="138"/>
        <end position="306"/>
    </location>
</feature>
<dbReference type="OrthoDB" id="5755654at2"/>
<dbReference type="Pfam" id="PF08668">
    <property type="entry name" value="HDOD"/>
    <property type="match status" value="2"/>
</dbReference>
<dbReference type="SMART" id="SM00448">
    <property type="entry name" value="REC"/>
    <property type="match status" value="1"/>
</dbReference>
<dbReference type="Proteomes" id="UP000199758">
    <property type="component" value="Unassembled WGS sequence"/>
</dbReference>
<dbReference type="PROSITE" id="PS51833">
    <property type="entry name" value="HDOD"/>
    <property type="match status" value="1"/>
</dbReference>
<dbReference type="STRING" id="490188.SAMN04488068_1417"/>
<evidence type="ECO:0000313" key="5">
    <source>
        <dbReference type="Proteomes" id="UP000199758"/>
    </source>
</evidence>
<dbReference type="InterPro" id="IPR006675">
    <property type="entry name" value="HDIG_dom"/>
</dbReference>
<dbReference type="EMBL" id="FQWZ01000003">
    <property type="protein sequence ID" value="SHG79881.1"/>
    <property type="molecule type" value="Genomic_DNA"/>
</dbReference>
<protein>
    <submittedName>
        <fullName evidence="4">HDIG domain-containing protein</fullName>
    </submittedName>
</protein>
<evidence type="ECO:0000256" key="1">
    <source>
        <dbReference type="PROSITE-ProRule" id="PRU00169"/>
    </source>
</evidence>
<accession>A0A1M5MRD7</accession>
<dbReference type="Gene3D" id="1.10.3210.10">
    <property type="entry name" value="Hypothetical protein af1432"/>
    <property type="match status" value="1"/>
</dbReference>
<dbReference type="GO" id="GO:0000160">
    <property type="term" value="P:phosphorelay signal transduction system"/>
    <property type="evidence" value="ECO:0007669"/>
    <property type="project" value="InterPro"/>
</dbReference>
<dbReference type="InterPro" id="IPR001789">
    <property type="entry name" value="Sig_transdc_resp-reg_receiver"/>
</dbReference>
<dbReference type="AlphaFoldDB" id="A0A1M5MRD7"/>
<keyword evidence="5" id="KW-1185">Reference proteome</keyword>
<keyword evidence="1" id="KW-0597">Phosphoprotein</keyword>
<dbReference type="RefSeq" id="WP_072895918.1">
    <property type="nucleotide sequence ID" value="NZ_FQWZ01000003.1"/>
</dbReference>
<dbReference type="SUPFAM" id="SSF52172">
    <property type="entry name" value="CheY-like"/>
    <property type="match status" value="1"/>
</dbReference>
<feature type="domain" description="Response regulatory" evidence="2">
    <location>
        <begin position="2"/>
        <end position="117"/>
    </location>
</feature>
<organism evidence="4 5">
    <name type="scientific">Hydrocarboniphaga daqingensis</name>
    <dbReference type="NCBI Taxonomy" id="490188"/>
    <lineage>
        <taxon>Bacteria</taxon>
        <taxon>Pseudomonadati</taxon>
        <taxon>Pseudomonadota</taxon>
        <taxon>Gammaproteobacteria</taxon>
        <taxon>Nevskiales</taxon>
        <taxon>Nevskiaceae</taxon>
        <taxon>Hydrocarboniphaga</taxon>
    </lineage>
</organism>
<dbReference type="InterPro" id="IPR014626">
    <property type="entry name" value="Sig_transdc_resp-reg_put"/>
</dbReference>
<dbReference type="NCBIfam" id="TIGR00277">
    <property type="entry name" value="HDIG"/>
    <property type="match status" value="1"/>
</dbReference>
<dbReference type="InterPro" id="IPR013976">
    <property type="entry name" value="HDOD"/>
</dbReference>
<sequence length="369" mass="40501">MDVLFVDDEELILKGVQRTIGLAGFDWNVRYATSGRQAIAFCEAAAPDIIISDMRMPGMDGARLLKQVQQRWPSTLRVILSGHADEEMTIRALDVAHQYLTKPCDLSTLETLIEHCAEDRQRQDDASLVALVGQFDRLPVAPRSYLQLQALLTTPGYDLGQVTALIEHDVALAANVLRLANSAYFRANAPISDVHTAVVRLGLSTIRTLILICDLYSDDAYRDDPVLARLRGCAIEASIIAATLMHGTPGRDVAMTAALLADIGRMLMHRYRMSTTDRHAEVGAYLLSTWGMPDSLVDLVRQHHSPRWVDDAAMRELITATHIAVCVANAEACDSGYLLQLGNRADALLGLARQCLAQTTAIDGERDRG</sequence>
<dbReference type="PANTHER" id="PTHR33525">
    <property type="match status" value="1"/>
</dbReference>
<dbReference type="Gene3D" id="3.40.50.2300">
    <property type="match status" value="1"/>
</dbReference>
<name>A0A1M5MRD7_9GAMM</name>
<feature type="modified residue" description="4-aspartylphosphate" evidence="1">
    <location>
        <position position="53"/>
    </location>
</feature>
<reference evidence="4 5" key="1">
    <citation type="submission" date="2016-11" db="EMBL/GenBank/DDBJ databases">
        <authorList>
            <person name="Jaros S."/>
            <person name="Januszkiewicz K."/>
            <person name="Wedrychowicz H."/>
        </authorList>
    </citation>
    <scope>NUCLEOTIDE SEQUENCE [LARGE SCALE GENOMIC DNA]</scope>
    <source>
        <strain evidence="4 5">CGMCC 1.7049</strain>
    </source>
</reference>
<dbReference type="PANTHER" id="PTHR33525:SF6">
    <property type="entry name" value="HDOD DOMAIN-CONTAINING PROTEIN"/>
    <property type="match status" value="1"/>
</dbReference>
<proteinExistence type="predicted"/>
<evidence type="ECO:0000259" key="3">
    <source>
        <dbReference type="PROSITE" id="PS51833"/>
    </source>
</evidence>
<dbReference type="PROSITE" id="PS50110">
    <property type="entry name" value="RESPONSE_REGULATORY"/>
    <property type="match status" value="1"/>
</dbReference>
<gene>
    <name evidence="4" type="ORF">SAMN04488068_1417</name>
</gene>
<dbReference type="SUPFAM" id="SSF109604">
    <property type="entry name" value="HD-domain/PDEase-like"/>
    <property type="match status" value="1"/>
</dbReference>
<dbReference type="PIRSF" id="PIRSF036883">
    <property type="entry name" value="RR_HD-GYP_mod"/>
    <property type="match status" value="1"/>
</dbReference>